<dbReference type="CDD" id="cd00093">
    <property type="entry name" value="HTH_XRE"/>
    <property type="match status" value="1"/>
</dbReference>
<name>A0A430B0L4_9ENTE</name>
<dbReference type="OrthoDB" id="9805856at2"/>
<evidence type="ECO:0000313" key="2">
    <source>
        <dbReference type="EMBL" id="RSU13883.1"/>
    </source>
</evidence>
<proteinExistence type="predicted"/>
<organism evidence="2 3">
    <name type="scientific">Vagococcus acidifermentans</name>
    <dbReference type="NCBI Taxonomy" id="564710"/>
    <lineage>
        <taxon>Bacteria</taxon>
        <taxon>Bacillati</taxon>
        <taxon>Bacillota</taxon>
        <taxon>Bacilli</taxon>
        <taxon>Lactobacillales</taxon>
        <taxon>Enterococcaceae</taxon>
        <taxon>Vagococcus</taxon>
    </lineage>
</organism>
<dbReference type="GO" id="GO:0003677">
    <property type="term" value="F:DNA binding"/>
    <property type="evidence" value="ECO:0007669"/>
    <property type="project" value="InterPro"/>
</dbReference>
<dbReference type="Pfam" id="PF13443">
    <property type="entry name" value="HTH_26"/>
    <property type="match status" value="1"/>
</dbReference>
<keyword evidence="3" id="KW-1185">Reference proteome</keyword>
<dbReference type="InterPro" id="IPR001387">
    <property type="entry name" value="Cro/C1-type_HTH"/>
</dbReference>
<dbReference type="AlphaFoldDB" id="A0A430B0L4"/>
<dbReference type="EMBL" id="NGKC01000002">
    <property type="protein sequence ID" value="RSU13883.1"/>
    <property type="molecule type" value="Genomic_DNA"/>
</dbReference>
<dbReference type="SMART" id="SM00530">
    <property type="entry name" value="HTH_XRE"/>
    <property type="match status" value="1"/>
</dbReference>
<dbReference type="Gene3D" id="1.10.260.40">
    <property type="entry name" value="lambda repressor-like DNA-binding domains"/>
    <property type="match status" value="1"/>
</dbReference>
<gene>
    <name evidence="2" type="ORF">CBF27_03000</name>
</gene>
<dbReference type="InterPro" id="IPR010982">
    <property type="entry name" value="Lambda_DNA-bd_dom_sf"/>
</dbReference>
<protein>
    <recommendedName>
        <fullName evidence="1">HTH cro/C1-type domain-containing protein</fullName>
    </recommendedName>
</protein>
<sequence>MFERVKELCQLRGISINNLEEALGYSKNTLYRLKYQNAGADKLETIADYFNVSVDYLLGRSDSKQYPSGDEKIDLAFTLEHLLSDIIEEDELTYYGKPATKEQKDRVRIALETVIQMNKMDSDNK</sequence>
<reference evidence="2 3" key="1">
    <citation type="submission" date="2017-05" db="EMBL/GenBank/DDBJ databases">
        <title>Vagococcus spp. assemblies.</title>
        <authorList>
            <person name="Gulvik C.A."/>
        </authorList>
    </citation>
    <scope>NUCLEOTIDE SEQUENCE [LARGE SCALE GENOMIC DNA]</scope>
    <source>
        <strain evidence="2 3">LMG 24798</strain>
    </source>
</reference>
<dbReference type="RefSeq" id="WP_126812274.1">
    <property type="nucleotide sequence ID" value="NZ_NGKC01000002.1"/>
</dbReference>
<comment type="caution">
    <text evidence="2">The sequence shown here is derived from an EMBL/GenBank/DDBJ whole genome shotgun (WGS) entry which is preliminary data.</text>
</comment>
<dbReference type="SUPFAM" id="SSF47413">
    <property type="entry name" value="lambda repressor-like DNA-binding domains"/>
    <property type="match status" value="1"/>
</dbReference>
<evidence type="ECO:0000313" key="3">
    <source>
        <dbReference type="Proteomes" id="UP000286773"/>
    </source>
</evidence>
<dbReference type="Proteomes" id="UP000286773">
    <property type="component" value="Unassembled WGS sequence"/>
</dbReference>
<evidence type="ECO:0000259" key="1">
    <source>
        <dbReference type="PROSITE" id="PS50943"/>
    </source>
</evidence>
<dbReference type="PROSITE" id="PS50943">
    <property type="entry name" value="HTH_CROC1"/>
    <property type="match status" value="1"/>
</dbReference>
<accession>A0A430B0L4</accession>
<feature type="domain" description="HTH cro/C1-type" evidence="1">
    <location>
        <begin position="5"/>
        <end position="57"/>
    </location>
</feature>